<gene>
    <name evidence="1" type="ORF">MLD38_031291</name>
</gene>
<comment type="caution">
    <text evidence="1">The sequence shown here is derived from an EMBL/GenBank/DDBJ whole genome shotgun (WGS) entry which is preliminary data.</text>
</comment>
<accession>A0ACB9MNV2</accession>
<dbReference type="EMBL" id="CM042888">
    <property type="protein sequence ID" value="KAI4325930.1"/>
    <property type="molecule type" value="Genomic_DNA"/>
</dbReference>
<reference evidence="2" key="1">
    <citation type="journal article" date="2023" name="Front. Plant Sci.">
        <title>Chromosomal-level genome assembly of Melastoma candidum provides insights into trichome evolution.</title>
        <authorList>
            <person name="Zhong Y."/>
            <person name="Wu W."/>
            <person name="Sun C."/>
            <person name="Zou P."/>
            <person name="Liu Y."/>
            <person name="Dai S."/>
            <person name="Zhou R."/>
        </authorList>
    </citation>
    <scope>NUCLEOTIDE SEQUENCE [LARGE SCALE GENOMIC DNA]</scope>
</reference>
<dbReference type="Proteomes" id="UP001057402">
    <property type="component" value="Chromosome 9"/>
</dbReference>
<evidence type="ECO:0000313" key="1">
    <source>
        <dbReference type="EMBL" id="KAI4325930.1"/>
    </source>
</evidence>
<keyword evidence="2" id="KW-1185">Reference proteome</keyword>
<organism evidence="1 2">
    <name type="scientific">Melastoma candidum</name>
    <dbReference type="NCBI Taxonomy" id="119954"/>
    <lineage>
        <taxon>Eukaryota</taxon>
        <taxon>Viridiplantae</taxon>
        <taxon>Streptophyta</taxon>
        <taxon>Embryophyta</taxon>
        <taxon>Tracheophyta</taxon>
        <taxon>Spermatophyta</taxon>
        <taxon>Magnoliopsida</taxon>
        <taxon>eudicotyledons</taxon>
        <taxon>Gunneridae</taxon>
        <taxon>Pentapetalae</taxon>
        <taxon>rosids</taxon>
        <taxon>malvids</taxon>
        <taxon>Myrtales</taxon>
        <taxon>Melastomataceae</taxon>
        <taxon>Melastomatoideae</taxon>
        <taxon>Melastomateae</taxon>
        <taxon>Melastoma</taxon>
    </lineage>
</organism>
<sequence>MRPNWPRASALAEGATDVLIRILKRLSKWFRISNNVGTYHNVDCVAPEKAKVIHKLTDYLCFQMRNITVDLPDHVPHAPIAMQSEAYSQYMHYMYSGGTSPKLIQCSTSYQCIWYEM</sequence>
<name>A0ACB9MNV2_9MYRT</name>
<proteinExistence type="predicted"/>
<protein>
    <submittedName>
        <fullName evidence="1">Uncharacterized protein</fullName>
    </submittedName>
</protein>
<evidence type="ECO:0000313" key="2">
    <source>
        <dbReference type="Proteomes" id="UP001057402"/>
    </source>
</evidence>